<keyword evidence="3" id="KW-1185">Reference proteome</keyword>
<dbReference type="STRING" id="946677.SAMN05444484_102437"/>
<organism evidence="2 3">
    <name type="scientific">Flavobacterium chilense</name>
    <dbReference type="NCBI Taxonomy" id="946677"/>
    <lineage>
        <taxon>Bacteria</taxon>
        <taxon>Pseudomonadati</taxon>
        <taxon>Bacteroidota</taxon>
        <taxon>Flavobacteriia</taxon>
        <taxon>Flavobacteriales</taxon>
        <taxon>Flavobacteriaceae</taxon>
        <taxon>Flavobacterium</taxon>
    </lineage>
</organism>
<evidence type="ECO:0008006" key="4">
    <source>
        <dbReference type="Google" id="ProtNLM"/>
    </source>
</evidence>
<reference evidence="3" key="1">
    <citation type="submission" date="2016-11" db="EMBL/GenBank/DDBJ databases">
        <authorList>
            <person name="Varghese N."/>
            <person name="Submissions S."/>
        </authorList>
    </citation>
    <scope>NUCLEOTIDE SEQUENCE [LARGE SCALE GENOMIC DNA]</scope>
    <source>
        <strain evidence="3">DSM 24724</strain>
    </source>
</reference>
<accession>A0A1M7D6E4</accession>
<sequence>MKKLLLFFLLASPSVLLSQTILNTYPLDLKTTDVNNQILNAEDAKTHDVYVFAVDSKNINILKYNKNFFLTTQFTDSINDASNRWLIGSSISDDGNPSLYWSTGKSNTILITKYYLENKTSKTLNFTFPENIESVITTFQNNNTFYILGKEKSNQHLLLYEFKNGKCEIKMFDFSTFLFQNERGLKFSLSSLLRYFPIQKIESDDFNPLSKTSSINKMYVLDNRIILTFDYNLKKTQVFDLDMETSEVTEKNFDQPVSKTPTRTSNSFYNENKLFQIKASKDEFLLNIKDFDSGKTIKNIALSKNDTIRFKNSPLYLQINDNKPQELKTTGKFLKQLSNLSAGISVLKSKNTNLITFGGYIEYIVSDFNYGLNNAYDDFGRQGQYSQSKMVYFDSVLNSDLEFITGEKSEPLAIDNIFYFLSLNKDVSFQNILKLKDYSVLTYYDTVLKQYTIRKFTDGFMREDSGNPISNKAVFSKSFPLKRP</sequence>
<proteinExistence type="predicted"/>
<feature type="chain" id="PRO_5009924878" description="6-bladed beta-propeller protein" evidence="1">
    <location>
        <begin position="19"/>
        <end position="484"/>
    </location>
</feature>
<evidence type="ECO:0000256" key="1">
    <source>
        <dbReference type="SAM" id="SignalP"/>
    </source>
</evidence>
<evidence type="ECO:0000313" key="2">
    <source>
        <dbReference type="EMBL" id="SHL74739.1"/>
    </source>
</evidence>
<dbReference type="RefSeq" id="WP_068841905.1">
    <property type="nucleotide sequence ID" value="NZ_FRBT01000002.1"/>
</dbReference>
<keyword evidence="1" id="KW-0732">Signal</keyword>
<name>A0A1M7D6E4_9FLAO</name>
<evidence type="ECO:0000313" key="3">
    <source>
        <dbReference type="Proteomes" id="UP000184028"/>
    </source>
</evidence>
<dbReference type="EMBL" id="FRBT01000002">
    <property type="protein sequence ID" value="SHL74739.1"/>
    <property type="molecule type" value="Genomic_DNA"/>
</dbReference>
<dbReference type="OrthoDB" id="1331096at2"/>
<feature type="signal peptide" evidence="1">
    <location>
        <begin position="1"/>
        <end position="18"/>
    </location>
</feature>
<dbReference type="AlphaFoldDB" id="A0A1M7D6E4"/>
<gene>
    <name evidence="2" type="ORF">SAMN05444484_102437</name>
</gene>
<dbReference type="Proteomes" id="UP000184028">
    <property type="component" value="Unassembled WGS sequence"/>
</dbReference>
<protein>
    <recommendedName>
        <fullName evidence="4">6-bladed beta-propeller protein</fullName>
    </recommendedName>
</protein>